<dbReference type="AlphaFoldDB" id="A0A834T7S2"/>
<dbReference type="OrthoDB" id="1436593at2759"/>
<evidence type="ECO:0000313" key="2">
    <source>
        <dbReference type="Proteomes" id="UP000634136"/>
    </source>
</evidence>
<keyword evidence="2" id="KW-1185">Reference proteome</keyword>
<proteinExistence type="predicted"/>
<reference evidence="1" key="1">
    <citation type="submission" date="2020-09" db="EMBL/GenBank/DDBJ databases">
        <title>Genome-Enabled Discovery of Anthraquinone Biosynthesis in Senna tora.</title>
        <authorList>
            <person name="Kang S.-H."/>
            <person name="Pandey R.P."/>
            <person name="Lee C.-M."/>
            <person name="Sim J.-S."/>
            <person name="Jeong J.-T."/>
            <person name="Choi B.-S."/>
            <person name="Jung M."/>
            <person name="Ginzburg D."/>
            <person name="Zhao K."/>
            <person name="Won S.Y."/>
            <person name="Oh T.-J."/>
            <person name="Yu Y."/>
            <person name="Kim N.-H."/>
            <person name="Lee O.R."/>
            <person name="Lee T.-H."/>
            <person name="Bashyal P."/>
            <person name="Kim T.-S."/>
            <person name="Lee W.-H."/>
            <person name="Kawkins C."/>
            <person name="Kim C.-K."/>
            <person name="Kim J.S."/>
            <person name="Ahn B.O."/>
            <person name="Rhee S.Y."/>
            <person name="Sohng J.K."/>
        </authorList>
    </citation>
    <scope>NUCLEOTIDE SEQUENCE</scope>
    <source>
        <tissue evidence="1">Leaf</tissue>
    </source>
</reference>
<name>A0A834T7S2_9FABA</name>
<gene>
    <name evidence="1" type="ORF">G2W53_030762</name>
</gene>
<dbReference type="Proteomes" id="UP000634136">
    <property type="component" value="Unassembled WGS sequence"/>
</dbReference>
<evidence type="ECO:0000313" key="1">
    <source>
        <dbReference type="EMBL" id="KAF7816793.1"/>
    </source>
</evidence>
<dbReference type="EMBL" id="JAAIUW010000009">
    <property type="protein sequence ID" value="KAF7816793.1"/>
    <property type="molecule type" value="Genomic_DNA"/>
</dbReference>
<sequence>MVDWGEGDGMMGKNEAELKHVGKMNATVIPAPRKSVKRMMFERMVKFLGGVCLCEENPRKQDDGGICIKMNPTVRVRAPACSTNIKRIHPQGQGALVSVFGSQVSSRRLGSSRVKTVTAESLTDE</sequence>
<protein>
    <submittedName>
        <fullName evidence="1">Uncharacterized protein</fullName>
    </submittedName>
</protein>
<organism evidence="1 2">
    <name type="scientific">Senna tora</name>
    <dbReference type="NCBI Taxonomy" id="362788"/>
    <lineage>
        <taxon>Eukaryota</taxon>
        <taxon>Viridiplantae</taxon>
        <taxon>Streptophyta</taxon>
        <taxon>Embryophyta</taxon>
        <taxon>Tracheophyta</taxon>
        <taxon>Spermatophyta</taxon>
        <taxon>Magnoliopsida</taxon>
        <taxon>eudicotyledons</taxon>
        <taxon>Gunneridae</taxon>
        <taxon>Pentapetalae</taxon>
        <taxon>rosids</taxon>
        <taxon>fabids</taxon>
        <taxon>Fabales</taxon>
        <taxon>Fabaceae</taxon>
        <taxon>Caesalpinioideae</taxon>
        <taxon>Cassia clade</taxon>
        <taxon>Senna</taxon>
    </lineage>
</organism>
<accession>A0A834T7S2</accession>
<comment type="caution">
    <text evidence="1">The sequence shown here is derived from an EMBL/GenBank/DDBJ whole genome shotgun (WGS) entry which is preliminary data.</text>
</comment>